<name>A0AB37IEH7_ENTHR</name>
<dbReference type="EMBL" id="LESJ01000003">
    <property type="protein sequence ID" value="RBT69736.1"/>
    <property type="molecule type" value="Genomic_DNA"/>
</dbReference>
<evidence type="ECO:0000313" key="1">
    <source>
        <dbReference type="EMBL" id="RBT69736.1"/>
    </source>
</evidence>
<evidence type="ECO:0008006" key="3">
    <source>
        <dbReference type="Google" id="ProtNLM"/>
    </source>
</evidence>
<dbReference type="AlphaFoldDB" id="A0AB37IEH7"/>
<dbReference type="NCBIfam" id="NF045597">
    <property type="entry name" value="TudS_rel_CD3072"/>
    <property type="match status" value="1"/>
</dbReference>
<protein>
    <recommendedName>
        <fullName evidence="3">DUF523 domain-containing protein</fullName>
    </recommendedName>
</protein>
<proteinExistence type="predicted"/>
<comment type="caution">
    <text evidence="1">The sequence shown here is derived from an EMBL/GenBank/DDBJ whole genome shotgun (WGS) entry which is preliminary data.</text>
</comment>
<sequence length="166" mass="19143">MKLKREFVVVSHCILNQHAVIPGWERARGAFPLAISLLNQGVALLQLPCPEFLTLGKERPPMTYQEYVAIPGYRQKCQSMLQPVIQQIKEYQANDYRYLGIIGINESPNCSISVQRGVLMEEYFELCKNHGIVNPYFEVPTWYTEESQGDLYQKLKLFLEGKVNDE</sequence>
<dbReference type="RefSeq" id="WP_096710330.1">
    <property type="nucleotide sequence ID" value="NZ_JBFCRC010000006.1"/>
</dbReference>
<evidence type="ECO:0000313" key="2">
    <source>
        <dbReference type="Proteomes" id="UP000253498"/>
    </source>
</evidence>
<dbReference type="Proteomes" id="UP000253498">
    <property type="component" value="Unassembled WGS sequence"/>
</dbReference>
<reference evidence="1 2" key="1">
    <citation type="submission" date="2015-06" db="EMBL/GenBank/DDBJ databases">
        <title>The Genome Sequence of Enterococcus hirae 88EA1.</title>
        <authorList>
            <consortium name="The Broad Institute Genomics Platform"/>
            <consortium name="The Broad Institute Genome Sequencing Center for Infectious Disease"/>
            <person name="Earl A.M."/>
            <person name="Van Tyne D."/>
            <person name="Lebreton F."/>
            <person name="Saavedra J.T."/>
            <person name="Gilmore M.S."/>
            <person name="Manson McGuire A."/>
            <person name="Clock S."/>
            <person name="Crupain M."/>
            <person name="Rangan U."/>
            <person name="Young S."/>
            <person name="Abouelleil A."/>
            <person name="Cao P."/>
            <person name="Chapman S.B."/>
            <person name="Griggs A."/>
            <person name="Priest M."/>
            <person name="Shea T."/>
            <person name="Wortman J."/>
            <person name="Nusbaum C."/>
            <person name="Birren B."/>
        </authorList>
    </citation>
    <scope>NUCLEOTIDE SEQUENCE [LARGE SCALE GENOMIC DNA]</scope>
    <source>
        <strain evidence="1 2">88EA1</strain>
    </source>
</reference>
<dbReference type="InterPro" id="IPR054648">
    <property type="entry name" value="TudS-rel"/>
</dbReference>
<accession>A0AB37IEH7</accession>
<gene>
    <name evidence="1" type="ORF">EB03_00784</name>
</gene>
<organism evidence="1 2">
    <name type="scientific">Enterococcus hirae</name>
    <dbReference type="NCBI Taxonomy" id="1354"/>
    <lineage>
        <taxon>Bacteria</taxon>
        <taxon>Bacillati</taxon>
        <taxon>Bacillota</taxon>
        <taxon>Bacilli</taxon>
        <taxon>Lactobacillales</taxon>
        <taxon>Enterococcaceae</taxon>
        <taxon>Enterococcus</taxon>
    </lineage>
</organism>